<comment type="caution">
    <text evidence="12">Was originally thought to be a dihydrodipicolinate synthase (DHDPS), catalyzing the condensation of (S)-aspartate-beta-semialdehyde [(S)-ASA] and pyruvate to dihydrodipicolinate (DHDP). However, it was shown in E.coli that the product of the enzymatic reaction is not dihydrodipicolinate but in fact (4S)-4-hydroxy-2,3,4,5-tetrahydro-(2S)-dipicolinic acid (HTPA), and that the consecutive dehydration reaction leading to DHDP is not spontaneous but catalyzed by DapB.</text>
</comment>
<name>A0A1H0BD52_9FIRM</name>
<dbReference type="CDD" id="cd00950">
    <property type="entry name" value="DHDPS"/>
    <property type="match status" value="1"/>
</dbReference>
<sequence length="300" mass="31972">MKKTVFTGAGCAIVTPMNPDGTINYTLLSELIDYQIQNSTDAIVIAGTTGESSTFTDAEHINVLHYAVKAVNGRVPVVAGAGSNDTSYAVALSKEAKIAGVDALLHVTPYYNKTSQKGLVKHFTAIADATDLPMILYNVPSRTGMNIGINAYKELAKHPNIVATKEASGNISAIAQVAAECGDELTIYSGNDDQILPILALGGKGVISVLSNIMPKETHDICQLFFDGDIKASTKLQLELLELMNNLFIDVNPIPVKAALKLMGYPVGDCRPPLDTLSDEHTAVLKASLEKYGLLKAPRN</sequence>
<evidence type="ECO:0000256" key="14">
    <source>
        <dbReference type="PIRSR" id="PIRSR001365-1"/>
    </source>
</evidence>
<evidence type="ECO:0000256" key="5">
    <source>
        <dbReference type="ARBA" id="ARBA00022490"/>
    </source>
</evidence>
<keyword evidence="6 12" id="KW-0028">Amino-acid biosynthesis</keyword>
<reference evidence="16 17" key="1">
    <citation type="submission" date="2016-10" db="EMBL/GenBank/DDBJ databases">
        <authorList>
            <person name="de Groot N.N."/>
        </authorList>
    </citation>
    <scope>NUCLEOTIDE SEQUENCE [LARGE SCALE GENOMIC DNA]</scope>
    <source>
        <strain evidence="16 17">CGMCC 1.5012</strain>
    </source>
</reference>
<comment type="function">
    <text evidence="1 12">Catalyzes the condensation of (S)-aspartate-beta-semialdehyde [(S)-ASA] and pyruvate to 4-hydroxy-tetrahydrodipicolinate (HTPA).</text>
</comment>
<feature type="active site" description="Schiff-base intermediate with substrate" evidence="12 14">
    <location>
        <position position="165"/>
    </location>
</feature>
<keyword evidence="8 12" id="KW-0457">Lysine biosynthesis</keyword>
<feature type="active site" description="Proton donor/acceptor" evidence="12 14">
    <location>
        <position position="137"/>
    </location>
</feature>
<dbReference type="InterPro" id="IPR013785">
    <property type="entry name" value="Aldolase_TIM"/>
</dbReference>
<evidence type="ECO:0000256" key="4">
    <source>
        <dbReference type="ARBA" id="ARBA00012086"/>
    </source>
</evidence>
<dbReference type="SMART" id="SM01130">
    <property type="entry name" value="DHDPS"/>
    <property type="match status" value="1"/>
</dbReference>
<dbReference type="SUPFAM" id="SSF51569">
    <property type="entry name" value="Aldolase"/>
    <property type="match status" value="1"/>
</dbReference>
<evidence type="ECO:0000256" key="9">
    <source>
        <dbReference type="ARBA" id="ARBA00023239"/>
    </source>
</evidence>
<comment type="subunit">
    <text evidence="12">Homotetramer; dimer of dimers.</text>
</comment>
<keyword evidence="17" id="KW-1185">Reference proteome</keyword>
<dbReference type="Pfam" id="PF00701">
    <property type="entry name" value="DHDPS"/>
    <property type="match status" value="1"/>
</dbReference>
<feature type="binding site" evidence="12 15">
    <location>
        <position position="207"/>
    </location>
    <ligand>
        <name>pyruvate</name>
        <dbReference type="ChEBI" id="CHEBI:15361"/>
    </ligand>
</feature>
<keyword evidence="10 12" id="KW-0704">Schiff base</keyword>
<dbReference type="EC" id="4.3.3.7" evidence="4 12"/>
<evidence type="ECO:0000313" key="17">
    <source>
        <dbReference type="Proteomes" id="UP000199182"/>
    </source>
</evidence>
<feature type="site" description="Part of a proton relay during catalysis" evidence="12">
    <location>
        <position position="111"/>
    </location>
</feature>
<dbReference type="GO" id="GO:0008840">
    <property type="term" value="F:4-hydroxy-tetrahydrodipicolinate synthase activity"/>
    <property type="evidence" value="ECO:0007669"/>
    <property type="project" value="UniProtKB-UniRule"/>
</dbReference>
<dbReference type="NCBIfam" id="TIGR00674">
    <property type="entry name" value="dapA"/>
    <property type="match status" value="1"/>
</dbReference>
<accession>A0A1H0BD52</accession>
<dbReference type="InterPro" id="IPR005263">
    <property type="entry name" value="DapA"/>
</dbReference>
<dbReference type="OrthoDB" id="9782828at2"/>
<evidence type="ECO:0000256" key="11">
    <source>
        <dbReference type="ARBA" id="ARBA00047836"/>
    </source>
</evidence>
<evidence type="ECO:0000256" key="6">
    <source>
        <dbReference type="ARBA" id="ARBA00022605"/>
    </source>
</evidence>
<dbReference type="GO" id="GO:0009089">
    <property type="term" value="P:lysine biosynthetic process via diaminopimelate"/>
    <property type="evidence" value="ECO:0007669"/>
    <property type="project" value="UniProtKB-UniRule"/>
</dbReference>
<dbReference type="InterPro" id="IPR002220">
    <property type="entry name" value="DapA-like"/>
</dbReference>
<keyword evidence="5 12" id="KW-0963">Cytoplasm</keyword>
<dbReference type="InterPro" id="IPR020624">
    <property type="entry name" value="Schiff_base-form_aldolases_CS"/>
</dbReference>
<comment type="similarity">
    <text evidence="3 12 13">Belongs to the DapA family.</text>
</comment>
<comment type="catalytic activity">
    <reaction evidence="11 12">
        <text>L-aspartate 4-semialdehyde + pyruvate = (2S,4S)-4-hydroxy-2,3,4,5-tetrahydrodipicolinate + H2O + H(+)</text>
        <dbReference type="Rhea" id="RHEA:34171"/>
        <dbReference type="ChEBI" id="CHEBI:15361"/>
        <dbReference type="ChEBI" id="CHEBI:15377"/>
        <dbReference type="ChEBI" id="CHEBI:15378"/>
        <dbReference type="ChEBI" id="CHEBI:67139"/>
        <dbReference type="ChEBI" id="CHEBI:537519"/>
        <dbReference type="EC" id="4.3.3.7"/>
    </reaction>
</comment>
<evidence type="ECO:0000256" key="1">
    <source>
        <dbReference type="ARBA" id="ARBA00003294"/>
    </source>
</evidence>
<evidence type="ECO:0000256" key="13">
    <source>
        <dbReference type="PIRNR" id="PIRNR001365"/>
    </source>
</evidence>
<evidence type="ECO:0000256" key="2">
    <source>
        <dbReference type="ARBA" id="ARBA00005120"/>
    </source>
</evidence>
<dbReference type="PROSITE" id="PS00665">
    <property type="entry name" value="DHDPS_1"/>
    <property type="match status" value="1"/>
</dbReference>
<dbReference type="PANTHER" id="PTHR12128">
    <property type="entry name" value="DIHYDRODIPICOLINATE SYNTHASE"/>
    <property type="match status" value="1"/>
</dbReference>
<dbReference type="GO" id="GO:0005829">
    <property type="term" value="C:cytosol"/>
    <property type="evidence" value="ECO:0007669"/>
    <property type="project" value="TreeGrafter"/>
</dbReference>
<dbReference type="AlphaFoldDB" id="A0A1H0BD52"/>
<proteinExistence type="inferred from homology"/>
<evidence type="ECO:0000256" key="10">
    <source>
        <dbReference type="ARBA" id="ARBA00023270"/>
    </source>
</evidence>
<feature type="site" description="Part of a proton relay during catalysis" evidence="12">
    <location>
        <position position="48"/>
    </location>
</feature>
<dbReference type="GO" id="GO:0019877">
    <property type="term" value="P:diaminopimelate biosynthetic process"/>
    <property type="evidence" value="ECO:0007669"/>
    <property type="project" value="UniProtKB-UniRule"/>
</dbReference>
<dbReference type="PRINTS" id="PR00146">
    <property type="entry name" value="DHPICSNTHASE"/>
</dbReference>
<evidence type="ECO:0000256" key="3">
    <source>
        <dbReference type="ARBA" id="ARBA00007592"/>
    </source>
</evidence>
<dbReference type="PIRSF" id="PIRSF001365">
    <property type="entry name" value="DHDPS"/>
    <property type="match status" value="1"/>
</dbReference>
<dbReference type="EMBL" id="FNID01000019">
    <property type="protein sequence ID" value="SDN43556.1"/>
    <property type="molecule type" value="Genomic_DNA"/>
</dbReference>
<dbReference type="RefSeq" id="WP_092640508.1">
    <property type="nucleotide sequence ID" value="NZ_FNID01000019.1"/>
</dbReference>
<dbReference type="Gene3D" id="3.20.20.70">
    <property type="entry name" value="Aldolase class I"/>
    <property type="match status" value="1"/>
</dbReference>
<evidence type="ECO:0000256" key="15">
    <source>
        <dbReference type="PIRSR" id="PIRSR001365-2"/>
    </source>
</evidence>
<comment type="subcellular location">
    <subcellularLocation>
        <location evidence="12">Cytoplasm</location>
    </subcellularLocation>
</comment>
<dbReference type="HAMAP" id="MF_00418">
    <property type="entry name" value="DapA"/>
    <property type="match status" value="1"/>
</dbReference>
<evidence type="ECO:0000313" key="16">
    <source>
        <dbReference type="EMBL" id="SDN43556.1"/>
    </source>
</evidence>
<keyword evidence="7 12" id="KW-0220">Diaminopimelate biosynthesis</keyword>
<evidence type="ECO:0000256" key="7">
    <source>
        <dbReference type="ARBA" id="ARBA00022915"/>
    </source>
</evidence>
<dbReference type="STRING" id="258515.SAMN05192585_11933"/>
<evidence type="ECO:0000256" key="8">
    <source>
        <dbReference type="ARBA" id="ARBA00023154"/>
    </source>
</evidence>
<protein>
    <recommendedName>
        <fullName evidence="4 12">4-hydroxy-tetrahydrodipicolinate synthase</fullName>
        <shortName evidence="12">HTPA synthase</shortName>
        <ecNumber evidence="4 12">4.3.3.7</ecNumber>
    </recommendedName>
</protein>
<dbReference type="Proteomes" id="UP000199182">
    <property type="component" value="Unassembled WGS sequence"/>
</dbReference>
<keyword evidence="9 12" id="KW-0456">Lyase</keyword>
<evidence type="ECO:0000256" key="12">
    <source>
        <dbReference type="HAMAP-Rule" id="MF_00418"/>
    </source>
</evidence>
<dbReference type="PANTHER" id="PTHR12128:SF66">
    <property type="entry name" value="4-HYDROXY-2-OXOGLUTARATE ALDOLASE, MITOCHONDRIAL"/>
    <property type="match status" value="1"/>
</dbReference>
<gene>
    <name evidence="12" type="primary">dapA</name>
    <name evidence="16" type="ORF">SAMN05192585_11933</name>
</gene>
<dbReference type="UniPathway" id="UPA00034">
    <property type="reaction ID" value="UER00017"/>
</dbReference>
<organism evidence="16 17">
    <name type="scientific">Acetanaerobacterium elongatum</name>
    <dbReference type="NCBI Taxonomy" id="258515"/>
    <lineage>
        <taxon>Bacteria</taxon>
        <taxon>Bacillati</taxon>
        <taxon>Bacillota</taxon>
        <taxon>Clostridia</taxon>
        <taxon>Eubacteriales</taxon>
        <taxon>Oscillospiraceae</taxon>
        <taxon>Acetanaerobacterium</taxon>
    </lineage>
</organism>
<feature type="binding site" evidence="12 15">
    <location>
        <position position="49"/>
    </location>
    <ligand>
        <name>pyruvate</name>
        <dbReference type="ChEBI" id="CHEBI:15361"/>
    </ligand>
</feature>
<comment type="pathway">
    <text evidence="2 12">Amino-acid biosynthesis; L-lysine biosynthesis via DAP pathway; (S)-tetrahydrodipicolinate from L-aspartate: step 3/4.</text>
</comment>